<evidence type="ECO:0000313" key="4">
    <source>
        <dbReference type="Proteomes" id="UP000760545"/>
    </source>
</evidence>
<dbReference type="PIRSF" id="PIRSF006221">
    <property type="entry name" value="Ketosamine-3-kinase"/>
    <property type="match status" value="1"/>
</dbReference>
<comment type="caution">
    <text evidence="3">The sequence shown here is derived from an EMBL/GenBank/DDBJ whole genome shotgun (WGS) entry which is preliminary data.</text>
</comment>
<dbReference type="EMBL" id="JAAVJS010000017">
    <property type="protein sequence ID" value="NJX16249.1"/>
    <property type="molecule type" value="Genomic_DNA"/>
</dbReference>
<dbReference type="GO" id="GO:0016301">
    <property type="term" value="F:kinase activity"/>
    <property type="evidence" value="ECO:0007669"/>
    <property type="project" value="UniProtKB-KW"/>
</dbReference>
<dbReference type="PANTHER" id="PTHR12149:SF8">
    <property type="entry name" value="PROTEIN-RIBULOSAMINE 3-KINASE"/>
    <property type="match status" value="1"/>
</dbReference>
<keyword evidence="2 3" id="KW-0418">Kinase</keyword>
<evidence type="ECO:0000313" key="3">
    <source>
        <dbReference type="EMBL" id="NJX16249.1"/>
    </source>
</evidence>
<dbReference type="RefSeq" id="WP_167918677.1">
    <property type="nucleotide sequence ID" value="NZ_JAAVJS010000017.1"/>
</dbReference>
<dbReference type="Gene3D" id="3.90.1200.10">
    <property type="match status" value="1"/>
</dbReference>
<dbReference type="Gene3D" id="3.30.200.20">
    <property type="entry name" value="Phosphorylase Kinase, domain 1"/>
    <property type="match status" value="1"/>
</dbReference>
<proteinExistence type="inferred from homology"/>
<evidence type="ECO:0000256" key="1">
    <source>
        <dbReference type="ARBA" id="ARBA00009460"/>
    </source>
</evidence>
<gene>
    <name evidence="3" type="ORF">HC176_12200</name>
</gene>
<dbReference type="Pfam" id="PF03881">
    <property type="entry name" value="Fructosamin_kin"/>
    <property type="match status" value="1"/>
</dbReference>
<name>A0ABX1DEU0_9FLAO</name>
<dbReference type="Proteomes" id="UP000760545">
    <property type="component" value="Unassembled WGS sequence"/>
</dbReference>
<dbReference type="PANTHER" id="PTHR12149">
    <property type="entry name" value="FRUCTOSAMINE 3 KINASE-RELATED PROTEIN"/>
    <property type="match status" value="1"/>
</dbReference>
<reference evidence="3 4" key="1">
    <citation type="submission" date="2020-03" db="EMBL/GenBank/DDBJ databases">
        <title>Tamlana sp. nov, isolated from XXX.</title>
        <authorList>
            <person name="Cao W.R."/>
        </authorList>
    </citation>
    <scope>NUCLEOTIDE SEQUENCE [LARGE SCALE GENOMIC DNA]</scope>
    <source>
        <strain evidence="3 4">HST1-43</strain>
    </source>
</reference>
<keyword evidence="4" id="KW-1185">Reference proteome</keyword>
<dbReference type="InterPro" id="IPR011009">
    <property type="entry name" value="Kinase-like_dom_sf"/>
</dbReference>
<dbReference type="InterPro" id="IPR016477">
    <property type="entry name" value="Fructo-/Ketosamine-3-kinase"/>
</dbReference>
<accession>A0ABX1DEU0</accession>
<evidence type="ECO:0000256" key="2">
    <source>
        <dbReference type="PIRNR" id="PIRNR006221"/>
    </source>
</evidence>
<comment type="similarity">
    <text evidence="1 2">Belongs to the fructosamine kinase family.</text>
</comment>
<sequence length="286" mass="32619">MQTDLKIHLSGILNENIERVSTVHGGDISTAYKIETVTNAYFLKTNQVSKALNMFEIEANGLQLIANTNTIKTPKVLAYNRFDNHAFLLMEFIESKSPSAKDFEHLGQQLAQLHQCDSENFGLDTDNFIGSLPQSNTQHSNWVDFYIHERLHPQFKLAHRKSLLASSEIPSVEKMGNSLSQLFKNIKPSLLHGDLWSGNYLISEDDTPYLIDPAVYFGHNEVDIAMSKLFGGFGESFYQVYAEIIPFSNETSARMEIYQLYYLLVHLNLFGNSYRNSVKTILKKFF</sequence>
<organism evidence="3 4">
    <name type="scientific">Tamlana crocina</name>
    <dbReference type="NCBI Taxonomy" id="393006"/>
    <lineage>
        <taxon>Bacteria</taxon>
        <taxon>Pseudomonadati</taxon>
        <taxon>Bacteroidota</taxon>
        <taxon>Flavobacteriia</taxon>
        <taxon>Flavobacteriales</taxon>
        <taxon>Flavobacteriaceae</taxon>
        <taxon>Tamlana</taxon>
    </lineage>
</organism>
<keyword evidence="2" id="KW-0808">Transferase</keyword>
<protein>
    <submittedName>
        <fullName evidence="3">Fructosamine kinase family protein</fullName>
    </submittedName>
</protein>
<dbReference type="SUPFAM" id="SSF56112">
    <property type="entry name" value="Protein kinase-like (PK-like)"/>
    <property type="match status" value="1"/>
</dbReference>